<feature type="region of interest" description="Disordered" evidence="1">
    <location>
        <begin position="20"/>
        <end position="39"/>
    </location>
</feature>
<keyword evidence="2" id="KW-0812">Transmembrane</keyword>
<feature type="chain" id="PRO_5015519245" description="Fibronectin type-III domain-containing protein" evidence="3">
    <location>
        <begin position="19"/>
        <end position="163"/>
    </location>
</feature>
<reference evidence="4 5" key="1">
    <citation type="submission" date="2018-03" db="EMBL/GenBank/DDBJ databases">
        <title>Draft Genome Sequences of the Obligatory Marine Myxobacteria Enhygromyxa salina SWB005.</title>
        <authorList>
            <person name="Poehlein A."/>
            <person name="Moghaddam J.A."/>
            <person name="Harms H."/>
            <person name="Alanjari M."/>
            <person name="Koenig G.M."/>
            <person name="Daniel R."/>
            <person name="Schaeberle T.F."/>
        </authorList>
    </citation>
    <scope>NUCLEOTIDE SEQUENCE [LARGE SCALE GENOMIC DNA]</scope>
    <source>
        <strain evidence="4 5">SWB005</strain>
    </source>
</reference>
<evidence type="ECO:0000313" key="5">
    <source>
        <dbReference type="Proteomes" id="UP000237968"/>
    </source>
</evidence>
<keyword evidence="3" id="KW-0732">Signal</keyword>
<keyword evidence="2" id="KW-0472">Membrane</keyword>
<feature type="signal peptide" evidence="3">
    <location>
        <begin position="1"/>
        <end position="18"/>
    </location>
</feature>
<proteinExistence type="predicted"/>
<dbReference type="Gene3D" id="2.60.40.10">
    <property type="entry name" value="Immunoglobulins"/>
    <property type="match status" value="1"/>
</dbReference>
<dbReference type="AlphaFoldDB" id="A0A2S9XRZ6"/>
<feature type="region of interest" description="Disordered" evidence="1">
    <location>
        <begin position="59"/>
        <end position="80"/>
    </location>
</feature>
<evidence type="ECO:0000256" key="2">
    <source>
        <dbReference type="SAM" id="Phobius"/>
    </source>
</evidence>
<evidence type="ECO:0000256" key="1">
    <source>
        <dbReference type="SAM" id="MobiDB-lite"/>
    </source>
</evidence>
<feature type="transmembrane region" description="Helical" evidence="2">
    <location>
        <begin position="133"/>
        <end position="156"/>
    </location>
</feature>
<evidence type="ECO:0000256" key="3">
    <source>
        <dbReference type="SAM" id="SignalP"/>
    </source>
</evidence>
<dbReference type="EMBL" id="PVNK01000167">
    <property type="protein sequence ID" value="PRP95637.1"/>
    <property type="molecule type" value="Genomic_DNA"/>
</dbReference>
<protein>
    <recommendedName>
        <fullName evidence="6">Fibronectin type-III domain-containing protein</fullName>
    </recommendedName>
</protein>
<evidence type="ECO:0000313" key="4">
    <source>
        <dbReference type="EMBL" id="PRP95637.1"/>
    </source>
</evidence>
<gene>
    <name evidence="4" type="ORF">ENSA5_37700</name>
</gene>
<keyword evidence="5" id="KW-1185">Reference proteome</keyword>
<sequence length="163" mass="17619">MALLFASALLFAAPELWAAPEPSPTPSAAAPTMVGDPELESSNGAVLLKWEPAESERELEYELQESSSANFDDPSSRYRGTLPSWYVSGRLDGRSYFRVRSRPLNGASDGGEAPWTEWSAAQSVLVEHHDLRLAVILFILGAVVFVITAATVLLAARSTSTPR</sequence>
<dbReference type="InterPro" id="IPR013783">
    <property type="entry name" value="Ig-like_fold"/>
</dbReference>
<organism evidence="4 5">
    <name type="scientific">Enhygromyxa salina</name>
    <dbReference type="NCBI Taxonomy" id="215803"/>
    <lineage>
        <taxon>Bacteria</taxon>
        <taxon>Pseudomonadati</taxon>
        <taxon>Myxococcota</taxon>
        <taxon>Polyangia</taxon>
        <taxon>Nannocystales</taxon>
        <taxon>Nannocystaceae</taxon>
        <taxon>Enhygromyxa</taxon>
    </lineage>
</organism>
<evidence type="ECO:0008006" key="6">
    <source>
        <dbReference type="Google" id="ProtNLM"/>
    </source>
</evidence>
<comment type="caution">
    <text evidence="4">The sequence shown here is derived from an EMBL/GenBank/DDBJ whole genome shotgun (WGS) entry which is preliminary data.</text>
</comment>
<dbReference type="Proteomes" id="UP000237968">
    <property type="component" value="Unassembled WGS sequence"/>
</dbReference>
<keyword evidence="2" id="KW-1133">Transmembrane helix</keyword>
<accession>A0A2S9XRZ6</accession>
<name>A0A2S9XRZ6_9BACT</name>